<keyword evidence="2" id="KW-0723">Serine/threonine-protein kinase</keyword>
<dbReference type="CDD" id="cd00051">
    <property type="entry name" value="EFh"/>
    <property type="match status" value="2"/>
</dbReference>
<evidence type="ECO:0000313" key="13">
    <source>
        <dbReference type="Proteomes" id="UP001295423"/>
    </source>
</evidence>
<dbReference type="Pfam" id="PF13499">
    <property type="entry name" value="EF-hand_7"/>
    <property type="match status" value="2"/>
</dbReference>
<dbReference type="PANTHER" id="PTHR24349">
    <property type="entry name" value="SERINE/THREONINE-PROTEIN KINASE"/>
    <property type="match status" value="1"/>
</dbReference>
<dbReference type="GO" id="GO:0005524">
    <property type="term" value="F:ATP binding"/>
    <property type="evidence" value="ECO:0007669"/>
    <property type="project" value="UniProtKB-KW"/>
</dbReference>
<feature type="domain" description="EF-hand" evidence="11">
    <location>
        <begin position="481"/>
        <end position="516"/>
    </location>
</feature>
<dbReference type="Proteomes" id="UP001295423">
    <property type="component" value="Unassembled WGS sequence"/>
</dbReference>
<evidence type="ECO:0000313" key="12">
    <source>
        <dbReference type="EMBL" id="CAJ1936173.1"/>
    </source>
</evidence>
<name>A0AAD2CPP1_9STRA</name>
<feature type="domain" description="Protein kinase" evidence="10">
    <location>
        <begin position="47"/>
        <end position="331"/>
    </location>
</feature>
<dbReference type="Pfam" id="PF00069">
    <property type="entry name" value="Pkinase"/>
    <property type="match status" value="1"/>
</dbReference>
<comment type="caution">
    <text evidence="12">The sequence shown here is derived from an EMBL/GenBank/DDBJ whole genome shotgun (WGS) entry which is preliminary data.</text>
</comment>
<dbReference type="FunFam" id="1.10.510.10:FF:000571">
    <property type="entry name" value="Maternal embryonic leucine zipper kinase"/>
    <property type="match status" value="1"/>
</dbReference>
<feature type="domain" description="EF-hand" evidence="11">
    <location>
        <begin position="448"/>
        <end position="477"/>
    </location>
</feature>
<dbReference type="EMBL" id="CAKOGP040000557">
    <property type="protein sequence ID" value="CAJ1936173.1"/>
    <property type="molecule type" value="Genomic_DNA"/>
</dbReference>
<organism evidence="12 13">
    <name type="scientific">Cylindrotheca closterium</name>
    <dbReference type="NCBI Taxonomy" id="2856"/>
    <lineage>
        <taxon>Eukaryota</taxon>
        <taxon>Sar</taxon>
        <taxon>Stramenopiles</taxon>
        <taxon>Ochrophyta</taxon>
        <taxon>Bacillariophyta</taxon>
        <taxon>Bacillariophyceae</taxon>
        <taxon>Bacillariophycidae</taxon>
        <taxon>Bacillariales</taxon>
        <taxon>Bacillariaceae</taxon>
        <taxon>Cylindrotheca</taxon>
    </lineage>
</organism>
<keyword evidence="4" id="KW-0547">Nucleotide-binding</keyword>
<dbReference type="Gene3D" id="3.30.200.20">
    <property type="entry name" value="Phosphorylase Kinase, domain 1"/>
    <property type="match status" value="1"/>
</dbReference>
<feature type="region of interest" description="Disordered" evidence="9">
    <location>
        <begin position="1"/>
        <end position="25"/>
    </location>
</feature>
<evidence type="ECO:0000256" key="9">
    <source>
        <dbReference type="SAM" id="MobiDB-lite"/>
    </source>
</evidence>
<accession>A0AAD2CPP1</accession>
<dbReference type="SMART" id="SM00220">
    <property type="entry name" value="S_TKc"/>
    <property type="match status" value="1"/>
</dbReference>
<evidence type="ECO:0000256" key="1">
    <source>
        <dbReference type="ARBA" id="ARBA00001946"/>
    </source>
</evidence>
<dbReference type="InterPro" id="IPR008271">
    <property type="entry name" value="Ser/Thr_kinase_AS"/>
</dbReference>
<reference evidence="12" key="1">
    <citation type="submission" date="2023-08" db="EMBL/GenBank/DDBJ databases">
        <authorList>
            <person name="Audoor S."/>
            <person name="Bilcke G."/>
        </authorList>
    </citation>
    <scope>NUCLEOTIDE SEQUENCE</scope>
</reference>
<keyword evidence="7" id="KW-0067">ATP-binding</keyword>
<evidence type="ECO:0000256" key="3">
    <source>
        <dbReference type="ARBA" id="ARBA00022679"/>
    </source>
</evidence>
<comment type="similarity">
    <text evidence="8">Belongs to the protein kinase superfamily. Ser/Thr protein kinase family. CDPK subfamily.</text>
</comment>
<dbReference type="GO" id="GO:0005509">
    <property type="term" value="F:calcium ion binding"/>
    <property type="evidence" value="ECO:0007669"/>
    <property type="project" value="InterPro"/>
</dbReference>
<dbReference type="Gene3D" id="1.10.510.10">
    <property type="entry name" value="Transferase(Phosphotransferase) domain 1"/>
    <property type="match status" value="1"/>
</dbReference>
<feature type="domain" description="EF-hand" evidence="11">
    <location>
        <begin position="414"/>
        <end position="447"/>
    </location>
</feature>
<dbReference type="InterPro" id="IPR011009">
    <property type="entry name" value="Kinase-like_dom_sf"/>
</dbReference>
<dbReference type="InterPro" id="IPR050205">
    <property type="entry name" value="CDPK_Ser/Thr_kinases"/>
</dbReference>
<gene>
    <name evidence="12" type="ORF">CYCCA115_LOCUS5059</name>
</gene>
<dbReference type="SUPFAM" id="SSF47473">
    <property type="entry name" value="EF-hand"/>
    <property type="match status" value="1"/>
</dbReference>
<keyword evidence="13" id="KW-1185">Reference proteome</keyword>
<evidence type="ECO:0000256" key="5">
    <source>
        <dbReference type="ARBA" id="ARBA00022777"/>
    </source>
</evidence>
<evidence type="ECO:0000259" key="11">
    <source>
        <dbReference type="PROSITE" id="PS50222"/>
    </source>
</evidence>
<evidence type="ECO:0008006" key="14">
    <source>
        <dbReference type="Google" id="ProtNLM"/>
    </source>
</evidence>
<dbReference type="PROSITE" id="PS00108">
    <property type="entry name" value="PROTEIN_KINASE_ST"/>
    <property type="match status" value="1"/>
</dbReference>
<dbReference type="PROSITE" id="PS00018">
    <property type="entry name" value="EF_HAND_1"/>
    <property type="match status" value="1"/>
</dbReference>
<sequence>MGACLGKSEEADNGPSGFEVGGDSKKNAQSVHSVILRHRNIDVYKKYETKEVLGQGSMGSVSRVQVREGQEGGSAFNPKVKKGMTRQSSNVSLSERRAHKVDYALKQIQLDKVSSAFLEELHNEIDILKAMDHPNIVKAHEVYNHKKQIYIILELCDGGDLYTRLPYSEMEAGYISGKLLSAIKYMHDHGIVHRDLKFENIIFESPHPKAEIKVIDFGLSKKFGNQATGVMHEGVGTLYSMSPQVLQGVYTSQADLWSAGVIIYMLLSSHRPFYSKKRKVMIDKIMRCDYNFNKSYWDPISNEAKDMIDNLLVIDPKKRMDATKALKHVWLSKEFKLSDRKPDQTTADAVQGNLMNYKDVHALKKIALNVIAHKSSTDDILELRKCFDQYDVANNGTISYDEFMTALKEKNYPEERVKEIFNSMDVNKNGVIMYTEFIAATLEAQGHIEEERIAEAFDRLDSDDSGFISRQNLTEFLGHEATSQDIQDLINEIDKDGDGEISYAEFLSMFRQNRTNLFDIIEPAESVYSEDGLLGLDAKIPGGKFDSSRSGA</sequence>
<dbReference type="SMART" id="SM00054">
    <property type="entry name" value="EFh"/>
    <property type="match status" value="4"/>
</dbReference>
<proteinExistence type="inferred from homology"/>
<keyword evidence="6" id="KW-0106">Calcium</keyword>
<keyword evidence="3" id="KW-0808">Transferase</keyword>
<feature type="domain" description="EF-hand" evidence="11">
    <location>
        <begin position="378"/>
        <end position="413"/>
    </location>
</feature>
<evidence type="ECO:0000256" key="8">
    <source>
        <dbReference type="ARBA" id="ARBA00024334"/>
    </source>
</evidence>
<keyword evidence="5" id="KW-0418">Kinase</keyword>
<dbReference type="SUPFAM" id="SSF56112">
    <property type="entry name" value="Protein kinase-like (PK-like)"/>
    <property type="match status" value="1"/>
</dbReference>
<dbReference type="Gene3D" id="1.10.238.10">
    <property type="entry name" value="EF-hand"/>
    <property type="match status" value="2"/>
</dbReference>
<dbReference type="InterPro" id="IPR011992">
    <property type="entry name" value="EF-hand-dom_pair"/>
</dbReference>
<evidence type="ECO:0000259" key="10">
    <source>
        <dbReference type="PROSITE" id="PS50011"/>
    </source>
</evidence>
<dbReference type="AlphaFoldDB" id="A0AAD2CPP1"/>
<dbReference type="InterPro" id="IPR018247">
    <property type="entry name" value="EF_Hand_1_Ca_BS"/>
</dbReference>
<dbReference type="CDD" id="cd05117">
    <property type="entry name" value="STKc_CAMK"/>
    <property type="match status" value="1"/>
</dbReference>
<evidence type="ECO:0000256" key="4">
    <source>
        <dbReference type="ARBA" id="ARBA00022741"/>
    </source>
</evidence>
<dbReference type="InterPro" id="IPR000719">
    <property type="entry name" value="Prot_kinase_dom"/>
</dbReference>
<evidence type="ECO:0000256" key="2">
    <source>
        <dbReference type="ARBA" id="ARBA00022527"/>
    </source>
</evidence>
<dbReference type="PROSITE" id="PS50222">
    <property type="entry name" value="EF_HAND_2"/>
    <property type="match status" value="4"/>
</dbReference>
<feature type="region of interest" description="Disordered" evidence="9">
    <location>
        <begin position="66"/>
        <end position="92"/>
    </location>
</feature>
<comment type="cofactor">
    <cofactor evidence="1">
        <name>Mg(2+)</name>
        <dbReference type="ChEBI" id="CHEBI:18420"/>
    </cofactor>
</comment>
<evidence type="ECO:0000256" key="6">
    <source>
        <dbReference type="ARBA" id="ARBA00022837"/>
    </source>
</evidence>
<dbReference type="FunFam" id="1.10.238.10:FF:000001">
    <property type="entry name" value="Calmodulin 1"/>
    <property type="match status" value="1"/>
</dbReference>
<dbReference type="GO" id="GO:0004674">
    <property type="term" value="F:protein serine/threonine kinase activity"/>
    <property type="evidence" value="ECO:0007669"/>
    <property type="project" value="UniProtKB-KW"/>
</dbReference>
<dbReference type="InterPro" id="IPR002048">
    <property type="entry name" value="EF_hand_dom"/>
</dbReference>
<protein>
    <recommendedName>
        <fullName evidence="14">Calmodulin</fullName>
    </recommendedName>
</protein>
<evidence type="ECO:0000256" key="7">
    <source>
        <dbReference type="ARBA" id="ARBA00022840"/>
    </source>
</evidence>
<dbReference type="PROSITE" id="PS50011">
    <property type="entry name" value="PROTEIN_KINASE_DOM"/>
    <property type="match status" value="1"/>
</dbReference>